<evidence type="ECO:0000313" key="2">
    <source>
        <dbReference type="EMBL" id="GAA5484487.1"/>
    </source>
</evidence>
<protein>
    <recommendedName>
        <fullName evidence="4">PEP-CTERM protein-sorting domain-containing protein</fullName>
    </recommendedName>
</protein>
<evidence type="ECO:0000313" key="3">
    <source>
        <dbReference type="Proteomes" id="UP001476282"/>
    </source>
</evidence>
<dbReference type="RefSeq" id="WP_353568581.1">
    <property type="nucleotide sequence ID" value="NZ_BAABRI010000026.1"/>
</dbReference>
<comment type="caution">
    <text evidence="2">The sequence shown here is derived from an EMBL/GenBank/DDBJ whole genome shotgun (WGS) entry which is preliminary data.</text>
</comment>
<feature type="signal peptide" evidence="1">
    <location>
        <begin position="1"/>
        <end position="21"/>
    </location>
</feature>
<organism evidence="2 3">
    <name type="scientific">Haloferula sargassicola</name>
    <dbReference type="NCBI Taxonomy" id="490096"/>
    <lineage>
        <taxon>Bacteria</taxon>
        <taxon>Pseudomonadati</taxon>
        <taxon>Verrucomicrobiota</taxon>
        <taxon>Verrucomicrobiia</taxon>
        <taxon>Verrucomicrobiales</taxon>
        <taxon>Verrucomicrobiaceae</taxon>
        <taxon>Haloferula</taxon>
    </lineage>
</organism>
<accession>A0ABP9UUQ9</accession>
<feature type="chain" id="PRO_5045707917" description="PEP-CTERM protein-sorting domain-containing protein" evidence="1">
    <location>
        <begin position="22"/>
        <end position="310"/>
    </location>
</feature>
<evidence type="ECO:0008006" key="4">
    <source>
        <dbReference type="Google" id="ProtNLM"/>
    </source>
</evidence>
<dbReference type="SUPFAM" id="SSF50494">
    <property type="entry name" value="Trypsin-like serine proteases"/>
    <property type="match status" value="1"/>
</dbReference>
<keyword evidence="3" id="KW-1185">Reference proteome</keyword>
<sequence>MNRLYPAIAAVLLASAASAPAVIVSGVSGTGNNNDDVADLQSYLSSASQPDFPYWDNLVRVSNASGVYLGADSSSGTGWVLSANHISPEPATITVAGSVYTASAGIQIGSSDLILYQIGGGLGDPALPSLPAVPLASITASAGESALMFGRGFAINTSAPYIWGTPGTSDANGTRWATNTIELTAMVDLGGSNLQPYLVTDFDASGDPGATAYDGQASLGDSGGGLFILRGGVWELAGIAHFVDDGPDFLESVATGDNTLNPSQTGDYSAYSDVFAKSGDIITVTGVLVPEPASALLVVGALPLLLRRKR</sequence>
<dbReference type="InterPro" id="IPR009003">
    <property type="entry name" value="Peptidase_S1_PA"/>
</dbReference>
<dbReference type="Proteomes" id="UP001476282">
    <property type="component" value="Unassembled WGS sequence"/>
</dbReference>
<gene>
    <name evidence="2" type="ORF">Hsar01_03731</name>
</gene>
<dbReference type="EMBL" id="BAABRI010000026">
    <property type="protein sequence ID" value="GAA5484487.1"/>
    <property type="molecule type" value="Genomic_DNA"/>
</dbReference>
<name>A0ABP9UUQ9_9BACT</name>
<reference evidence="2 3" key="1">
    <citation type="submission" date="2024-02" db="EMBL/GenBank/DDBJ databases">
        <title>Haloferula sargassicola NBRC 104335.</title>
        <authorList>
            <person name="Ichikawa N."/>
            <person name="Katano-Makiyama Y."/>
            <person name="Hidaka K."/>
        </authorList>
    </citation>
    <scope>NUCLEOTIDE SEQUENCE [LARGE SCALE GENOMIC DNA]</scope>
    <source>
        <strain evidence="2 3">NBRC 104335</strain>
    </source>
</reference>
<proteinExistence type="predicted"/>
<evidence type="ECO:0000256" key="1">
    <source>
        <dbReference type="SAM" id="SignalP"/>
    </source>
</evidence>
<keyword evidence="1" id="KW-0732">Signal</keyword>